<comment type="caution">
    <text evidence="1">The sequence shown here is derived from an EMBL/GenBank/DDBJ whole genome shotgun (WGS) entry which is preliminary data.</text>
</comment>
<keyword evidence="2" id="KW-1185">Reference proteome</keyword>
<dbReference type="EMBL" id="MIJF01000011">
    <property type="protein sequence ID" value="OEF99974.1"/>
    <property type="molecule type" value="Genomic_DNA"/>
</dbReference>
<evidence type="ECO:0000313" key="2">
    <source>
        <dbReference type="Proteomes" id="UP000243739"/>
    </source>
</evidence>
<accession>A0A1D2YW68</accession>
<gene>
    <name evidence="1" type="ORF">BHF71_07200</name>
</gene>
<dbReference type="AlphaFoldDB" id="A0A1D2YW68"/>
<evidence type="ECO:0000313" key="1">
    <source>
        <dbReference type="EMBL" id="OEF99974.1"/>
    </source>
</evidence>
<name>A0A1D2YW68_9BACI</name>
<dbReference type="Proteomes" id="UP000243739">
    <property type="component" value="Unassembled WGS sequence"/>
</dbReference>
<dbReference type="RefSeq" id="WP_069656193.1">
    <property type="nucleotide sequence ID" value="NZ_MIJF01000011.1"/>
</dbReference>
<proteinExistence type="predicted"/>
<protein>
    <submittedName>
        <fullName evidence="1">Uncharacterized protein</fullName>
    </submittedName>
</protein>
<sequence length="71" mass="8573">MIFKIKYMLSGKYKSTYEAKIILWQDGKVRIRDVDGKEYTLKEENITNITALEYTVEKVNKEEEYQQQELF</sequence>
<organism evidence="1 2">
    <name type="scientific">Vulcanibacillus modesticaldus</name>
    <dbReference type="NCBI Taxonomy" id="337097"/>
    <lineage>
        <taxon>Bacteria</taxon>
        <taxon>Bacillati</taxon>
        <taxon>Bacillota</taxon>
        <taxon>Bacilli</taxon>
        <taxon>Bacillales</taxon>
        <taxon>Bacillaceae</taxon>
        <taxon>Vulcanibacillus</taxon>
    </lineage>
</organism>
<reference evidence="1 2" key="1">
    <citation type="submission" date="2016-09" db="EMBL/GenBank/DDBJ databases">
        <title>Draft genome sequence for the type strain of Vulcanibacillus modesticaldus BR, a strictly anaerobic, moderately thermophilic, and nitrate-reducing bacterium from deep sea-hydrothermal vents of the Mid-Atlantic Ridge.</title>
        <authorList>
            <person name="Abin C.A."/>
            <person name="Hollibaugh J.T."/>
        </authorList>
    </citation>
    <scope>NUCLEOTIDE SEQUENCE [LARGE SCALE GENOMIC DNA]</scope>
    <source>
        <strain evidence="1 2">BR</strain>
    </source>
</reference>